<sequence>MSLRSLMSMPRMLRHGSAVGADLPPDEAVTVDAVTDLTLRAALDAAAIGDSGPARELLAETRVGAQWERRSSCVAALAGSALRHPGWLEKWLDSRPDDPDATLLTAGLRVQRAWAVRTGDEADEAGEISDEQFRVFFSLLEDAVPVLSAATELNPTDPVPWEIALNHARGIQSPREVFDSYWAEAVARSPHHFGCHASALQYLCEKWYGSHTEMFDFAERAANGALPGSLLKALPLLAAIEYEVVSPDPPERGPITRGRLASAVARALELSSWYEPGDPEAAEFRNHLALMLIFDQRWQDALEMFRAIGVHARRLPWAYVGESRKEFLEFRLGVRMQVASSTPFFGRPPQPPAPPEPMPLAPPSDGVQRSLVIAAAAPDEVAEAALMCGVSLRIAPAPWGAAYEVPGEPGAPAAGGGVLDRGGAGPQPAPRQPGDGEHRSEGPPAVPGGPRTEPTPPTDPPAPEAEPAAAAERPGTSPDASDRVIGESAASGPTGSGPGPAAFWLDREPHGPGSVLWGTGPGIPGAGAAPWKPGGVAMPPPGHKSPQMSYVELTPDLFPNRRSAVATGEELLMAAASGFTAGEPWPALVLHHTAGHHGFALLRKGSVVTAHQWDPAAPVIDHAQAAATAQALASAFPPAGPRPLITLLRGGDDPARRQRQLLAALGLPPLPDGFGERDEILKDAPGAQLVLRRGVLKGIRDSIRRRRP</sequence>
<reference evidence="2" key="1">
    <citation type="submission" date="2022-06" db="EMBL/GenBank/DDBJ databases">
        <title>Genome public.</title>
        <authorList>
            <person name="Sun Q."/>
        </authorList>
    </citation>
    <scope>NUCLEOTIDE SEQUENCE</scope>
    <source>
        <strain evidence="2">CWNU-1</strain>
    </source>
</reference>
<organism evidence="2 3">
    <name type="scientific">Streptomyces albipurpureus</name>
    <dbReference type="NCBI Taxonomy" id="2897419"/>
    <lineage>
        <taxon>Bacteria</taxon>
        <taxon>Bacillati</taxon>
        <taxon>Actinomycetota</taxon>
        <taxon>Actinomycetes</taxon>
        <taxon>Kitasatosporales</taxon>
        <taxon>Streptomycetaceae</taxon>
        <taxon>Streptomyces</taxon>
    </lineage>
</organism>
<gene>
    <name evidence="2" type="ORF">NBG84_09145</name>
</gene>
<feature type="compositionally biased region" description="Low complexity" evidence="1">
    <location>
        <begin position="465"/>
        <end position="476"/>
    </location>
</feature>
<accession>A0ABT0UK24</accession>
<feature type="compositionally biased region" description="Pro residues" evidence="1">
    <location>
        <begin position="346"/>
        <end position="362"/>
    </location>
</feature>
<protein>
    <recommendedName>
        <fullName evidence="4">DUF4034 domain-containing protein</fullName>
    </recommendedName>
</protein>
<dbReference type="RefSeq" id="WP_250918815.1">
    <property type="nucleotide sequence ID" value="NZ_JAMQAW010000008.1"/>
</dbReference>
<name>A0ABT0UK24_9ACTN</name>
<evidence type="ECO:0000256" key="1">
    <source>
        <dbReference type="SAM" id="MobiDB-lite"/>
    </source>
</evidence>
<evidence type="ECO:0000313" key="2">
    <source>
        <dbReference type="EMBL" id="MCM2388460.1"/>
    </source>
</evidence>
<keyword evidence="3" id="KW-1185">Reference proteome</keyword>
<feature type="compositionally biased region" description="Gly residues" evidence="1">
    <location>
        <begin position="413"/>
        <end position="425"/>
    </location>
</feature>
<feature type="region of interest" description="Disordered" evidence="1">
    <location>
        <begin position="411"/>
        <end position="504"/>
    </location>
</feature>
<feature type="region of interest" description="Disordered" evidence="1">
    <location>
        <begin position="342"/>
        <end position="365"/>
    </location>
</feature>
<dbReference type="Proteomes" id="UP001431429">
    <property type="component" value="Unassembled WGS sequence"/>
</dbReference>
<comment type="caution">
    <text evidence="2">The sequence shown here is derived from an EMBL/GenBank/DDBJ whole genome shotgun (WGS) entry which is preliminary data.</text>
</comment>
<feature type="compositionally biased region" description="Pro residues" evidence="1">
    <location>
        <begin position="453"/>
        <end position="464"/>
    </location>
</feature>
<evidence type="ECO:0000313" key="3">
    <source>
        <dbReference type="Proteomes" id="UP001431429"/>
    </source>
</evidence>
<dbReference type="EMBL" id="JAMQAW010000008">
    <property type="protein sequence ID" value="MCM2388460.1"/>
    <property type="molecule type" value="Genomic_DNA"/>
</dbReference>
<evidence type="ECO:0008006" key="4">
    <source>
        <dbReference type="Google" id="ProtNLM"/>
    </source>
</evidence>
<proteinExistence type="predicted"/>